<proteinExistence type="predicted"/>
<feature type="signal peptide" evidence="3">
    <location>
        <begin position="1"/>
        <end position="29"/>
    </location>
</feature>
<feature type="chain" id="PRO_5031351951" description="Blue (type 1) copper domain-containing protein" evidence="3">
    <location>
        <begin position="30"/>
        <end position="123"/>
    </location>
</feature>
<protein>
    <recommendedName>
        <fullName evidence="4">Blue (type 1) copper domain-containing protein</fullName>
    </recommendedName>
</protein>
<dbReference type="AlphaFoldDB" id="A0A7X6DLD9"/>
<dbReference type="InterPro" id="IPR052721">
    <property type="entry name" value="ET_Amicyanin"/>
</dbReference>
<reference evidence="5 6" key="1">
    <citation type="journal article" date="2020" name="Nature">
        <title>Bacterial chemolithoautotrophy via manganese oxidation.</title>
        <authorList>
            <person name="Yu H."/>
            <person name="Leadbetter J.R."/>
        </authorList>
    </citation>
    <scope>NUCLEOTIDE SEQUENCE [LARGE SCALE GENOMIC DNA]</scope>
    <source>
        <strain evidence="5 6">Mn-1</strain>
    </source>
</reference>
<dbReference type="EMBL" id="VTOW01000001">
    <property type="protein sequence ID" value="NKE69302.1"/>
    <property type="molecule type" value="Genomic_DNA"/>
</dbReference>
<dbReference type="PANTHER" id="PTHR36507">
    <property type="entry name" value="BLL1555 PROTEIN"/>
    <property type="match status" value="1"/>
</dbReference>
<evidence type="ECO:0000313" key="5">
    <source>
        <dbReference type="EMBL" id="NKE69302.1"/>
    </source>
</evidence>
<dbReference type="SUPFAM" id="SSF49503">
    <property type="entry name" value="Cupredoxins"/>
    <property type="match status" value="1"/>
</dbReference>
<dbReference type="PANTHER" id="PTHR36507:SF1">
    <property type="entry name" value="BLL1555 PROTEIN"/>
    <property type="match status" value="1"/>
</dbReference>
<keyword evidence="2" id="KW-0186">Copper</keyword>
<dbReference type="GO" id="GO:0005507">
    <property type="term" value="F:copper ion binding"/>
    <property type="evidence" value="ECO:0007669"/>
    <property type="project" value="InterPro"/>
</dbReference>
<evidence type="ECO:0000259" key="4">
    <source>
        <dbReference type="Pfam" id="PF00127"/>
    </source>
</evidence>
<dbReference type="Proteomes" id="UP000534783">
    <property type="component" value="Unassembled WGS sequence"/>
</dbReference>
<dbReference type="Gene3D" id="2.60.40.420">
    <property type="entry name" value="Cupredoxins - blue copper proteins"/>
    <property type="match status" value="1"/>
</dbReference>
<evidence type="ECO:0000256" key="1">
    <source>
        <dbReference type="ARBA" id="ARBA00022723"/>
    </source>
</evidence>
<organism evidence="5 6">
    <name type="scientific">Candidatus Manganitrophus noduliformans</name>
    <dbReference type="NCBI Taxonomy" id="2606439"/>
    <lineage>
        <taxon>Bacteria</taxon>
        <taxon>Pseudomonadati</taxon>
        <taxon>Nitrospirota</taxon>
        <taxon>Nitrospiria</taxon>
        <taxon>Candidatus Troglogloeales</taxon>
        <taxon>Candidatus Manganitrophaceae</taxon>
        <taxon>Candidatus Manganitrophus</taxon>
    </lineage>
</organism>
<dbReference type="InterPro" id="IPR000923">
    <property type="entry name" value="BlueCu_1"/>
</dbReference>
<feature type="domain" description="Blue (type 1) copper" evidence="4">
    <location>
        <begin position="31"/>
        <end position="121"/>
    </location>
</feature>
<dbReference type="Pfam" id="PF00127">
    <property type="entry name" value="Copper-bind"/>
    <property type="match status" value="1"/>
</dbReference>
<gene>
    <name evidence="5" type="ORF">MNODULE_00860</name>
</gene>
<sequence>MMKKVFLSRFSFLLFMILIGLGNGQGADAAEFKIPDGKTEFSPKAQQIKSGAQVTWVNEDKRTHFLTAADPNRKEPAKVVDDLLIHHLLPPGETFQMKFDTPNTYEFFCAIHMEMRGTITVAP</sequence>
<dbReference type="GO" id="GO:0009055">
    <property type="term" value="F:electron transfer activity"/>
    <property type="evidence" value="ECO:0007669"/>
    <property type="project" value="InterPro"/>
</dbReference>
<name>A0A7X6DLD9_9BACT</name>
<evidence type="ECO:0000256" key="2">
    <source>
        <dbReference type="ARBA" id="ARBA00023008"/>
    </source>
</evidence>
<dbReference type="RefSeq" id="WP_168057614.1">
    <property type="nucleotide sequence ID" value="NZ_VTOW01000001.1"/>
</dbReference>
<dbReference type="InterPro" id="IPR008972">
    <property type="entry name" value="Cupredoxin"/>
</dbReference>
<keyword evidence="3" id="KW-0732">Signal</keyword>
<keyword evidence="6" id="KW-1185">Reference proteome</keyword>
<keyword evidence="1" id="KW-0479">Metal-binding</keyword>
<evidence type="ECO:0000256" key="3">
    <source>
        <dbReference type="SAM" id="SignalP"/>
    </source>
</evidence>
<evidence type="ECO:0000313" key="6">
    <source>
        <dbReference type="Proteomes" id="UP000534783"/>
    </source>
</evidence>
<comment type="caution">
    <text evidence="5">The sequence shown here is derived from an EMBL/GenBank/DDBJ whole genome shotgun (WGS) entry which is preliminary data.</text>
</comment>
<accession>A0A7X6DLD9</accession>